<evidence type="ECO:0000256" key="2">
    <source>
        <dbReference type="ARBA" id="ARBA00023002"/>
    </source>
</evidence>
<sequence length="274" mass="27871">MSSRSVAPNDTGSISTCPIIEAPVAIVTGAAAGLGRDIAERLHSEGYRIVASDISPRVHEAFGQAATAGTLVTIEADAGAADSGTALVNAALDAFGRIDAIVNNAGVGGPGSLLEDTAVADIEATFNVNVLGVIRLCQAAIPHLKSHGGGRIVNIGSLFATQPVVEGSAYCSSKAAVHVLSQCLALELGPFGITVNTVAPGFMLTAMHLDEVGLQADRLGISAEQRLEQLRQSVPVRRHGTGGDVAGSVLWLLSDDASYVTGQTIGVNGGIRLS</sequence>
<dbReference type="InterPro" id="IPR002347">
    <property type="entry name" value="SDR_fam"/>
</dbReference>
<dbReference type="PRINTS" id="PR00081">
    <property type="entry name" value="GDHRDH"/>
</dbReference>
<dbReference type="SUPFAM" id="SSF51735">
    <property type="entry name" value="NAD(P)-binding Rossmann-fold domains"/>
    <property type="match status" value="1"/>
</dbReference>
<gene>
    <name evidence="3" type="ORF">HNR05_002317</name>
</gene>
<dbReference type="CDD" id="cd05233">
    <property type="entry name" value="SDR_c"/>
    <property type="match status" value="1"/>
</dbReference>
<dbReference type="PROSITE" id="PS00061">
    <property type="entry name" value="ADH_SHORT"/>
    <property type="match status" value="1"/>
</dbReference>
<accession>A0A7Z0J6T3</accession>
<dbReference type="InterPro" id="IPR036291">
    <property type="entry name" value="NAD(P)-bd_dom_sf"/>
</dbReference>
<comment type="similarity">
    <text evidence="1">Belongs to the short-chain dehydrogenases/reductases (SDR) family.</text>
</comment>
<keyword evidence="4" id="KW-1185">Reference proteome</keyword>
<keyword evidence="2" id="KW-0560">Oxidoreductase</keyword>
<comment type="caution">
    <text evidence="3">The sequence shown here is derived from an EMBL/GenBank/DDBJ whole genome shotgun (WGS) entry which is preliminary data.</text>
</comment>
<evidence type="ECO:0000313" key="3">
    <source>
        <dbReference type="EMBL" id="NYJ20526.1"/>
    </source>
</evidence>
<dbReference type="EMBL" id="JACCFM010000001">
    <property type="protein sequence ID" value="NYJ20526.1"/>
    <property type="molecule type" value="Genomic_DNA"/>
</dbReference>
<organism evidence="3 4">
    <name type="scientific">Glaciibacter psychrotolerans</name>
    <dbReference type="NCBI Taxonomy" id="670054"/>
    <lineage>
        <taxon>Bacteria</taxon>
        <taxon>Bacillati</taxon>
        <taxon>Actinomycetota</taxon>
        <taxon>Actinomycetes</taxon>
        <taxon>Micrococcales</taxon>
        <taxon>Microbacteriaceae</taxon>
        <taxon>Glaciibacter</taxon>
    </lineage>
</organism>
<dbReference type="Proteomes" id="UP000537260">
    <property type="component" value="Unassembled WGS sequence"/>
</dbReference>
<evidence type="ECO:0000313" key="4">
    <source>
        <dbReference type="Proteomes" id="UP000537260"/>
    </source>
</evidence>
<dbReference type="Gene3D" id="3.40.50.720">
    <property type="entry name" value="NAD(P)-binding Rossmann-like Domain"/>
    <property type="match status" value="1"/>
</dbReference>
<dbReference type="PANTHER" id="PTHR43639">
    <property type="entry name" value="OXIDOREDUCTASE, SHORT-CHAIN DEHYDROGENASE/REDUCTASE FAMILY (AFU_ORTHOLOGUE AFUA_5G02870)"/>
    <property type="match status" value="1"/>
</dbReference>
<evidence type="ECO:0000256" key="1">
    <source>
        <dbReference type="ARBA" id="ARBA00006484"/>
    </source>
</evidence>
<dbReference type="PANTHER" id="PTHR43639:SF1">
    <property type="entry name" value="SHORT-CHAIN DEHYDROGENASE_REDUCTASE FAMILY PROTEIN"/>
    <property type="match status" value="1"/>
</dbReference>
<dbReference type="AlphaFoldDB" id="A0A7Z0J6T3"/>
<dbReference type="InterPro" id="IPR020904">
    <property type="entry name" value="Sc_DH/Rdtase_CS"/>
</dbReference>
<proteinExistence type="inferred from homology"/>
<dbReference type="FunFam" id="3.40.50.720:FF:000084">
    <property type="entry name" value="Short-chain dehydrogenase reductase"/>
    <property type="match status" value="1"/>
</dbReference>
<dbReference type="PRINTS" id="PR00080">
    <property type="entry name" value="SDRFAMILY"/>
</dbReference>
<protein>
    <submittedName>
        <fullName evidence="3">NAD(P)-dependent dehydrogenase (Short-subunit alcohol dehydrogenase family)</fullName>
    </submittedName>
</protein>
<reference evidence="3 4" key="1">
    <citation type="submission" date="2020-07" db="EMBL/GenBank/DDBJ databases">
        <title>Sequencing the genomes of 1000 actinobacteria strains.</title>
        <authorList>
            <person name="Klenk H.-P."/>
        </authorList>
    </citation>
    <scope>NUCLEOTIDE SEQUENCE [LARGE SCALE GENOMIC DNA]</scope>
    <source>
        <strain evidence="3 4">LI1</strain>
    </source>
</reference>
<name>A0A7Z0J6T3_9MICO</name>
<dbReference type="RefSeq" id="WP_179579129.1">
    <property type="nucleotide sequence ID" value="NZ_JACCFM010000001.1"/>
</dbReference>
<dbReference type="Pfam" id="PF13561">
    <property type="entry name" value="adh_short_C2"/>
    <property type="match status" value="1"/>
</dbReference>
<dbReference type="GO" id="GO:0016491">
    <property type="term" value="F:oxidoreductase activity"/>
    <property type="evidence" value="ECO:0007669"/>
    <property type="project" value="UniProtKB-KW"/>
</dbReference>